<keyword evidence="2" id="KW-0378">Hydrolase</keyword>
<dbReference type="InterPro" id="IPR014937">
    <property type="entry name" value="DUF1810"/>
</dbReference>
<dbReference type="SUPFAM" id="SSF140736">
    <property type="entry name" value="Rv1873-like"/>
    <property type="match status" value="1"/>
</dbReference>
<dbReference type="GO" id="GO:0016787">
    <property type="term" value="F:hydrolase activity"/>
    <property type="evidence" value="ECO:0007669"/>
    <property type="project" value="UniProtKB-KW"/>
</dbReference>
<name>A0A5A5U0G3_LEUCI</name>
<dbReference type="PROSITE" id="PS51462">
    <property type="entry name" value="NUDIX"/>
    <property type="match status" value="1"/>
</dbReference>
<dbReference type="EMBL" id="BJJW01000010">
    <property type="protein sequence ID" value="GDZ84437.1"/>
    <property type="molecule type" value="Genomic_DNA"/>
</dbReference>
<dbReference type="Pfam" id="PF00293">
    <property type="entry name" value="NUDIX"/>
    <property type="match status" value="1"/>
</dbReference>
<dbReference type="Gene3D" id="1.25.40.380">
    <property type="entry name" value="Protein of unknown function DUF1810"/>
    <property type="match status" value="1"/>
</dbReference>
<dbReference type="SUPFAM" id="SSF55811">
    <property type="entry name" value="Nudix"/>
    <property type="match status" value="1"/>
</dbReference>
<proteinExistence type="predicted"/>
<feature type="domain" description="Nudix hydrolase" evidence="3">
    <location>
        <begin position="40"/>
        <end position="175"/>
    </location>
</feature>
<dbReference type="PANTHER" id="PTHR43046">
    <property type="entry name" value="GDP-MANNOSE MANNOSYL HYDROLASE"/>
    <property type="match status" value="1"/>
</dbReference>
<evidence type="ECO:0000313" key="4">
    <source>
        <dbReference type="EMBL" id="GDZ84437.1"/>
    </source>
</evidence>
<dbReference type="AlphaFoldDB" id="A0A5A5U0G3"/>
<dbReference type="InterPro" id="IPR036287">
    <property type="entry name" value="Rv1873-like_sf"/>
</dbReference>
<protein>
    <recommendedName>
        <fullName evidence="3">Nudix hydrolase domain-containing protein</fullName>
    </recommendedName>
</protein>
<dbReference type="InterPro" id="IPR000086">
    <property type="entry name" value="NUDIX_hydrolase_dom"/>
</dbReference>
<dbReference type="Gene3D" id="3.90.79.10">
    <property type="entry name" value="Nucleoside Triphosphate Pyrophosphohydrolase"/>
    <property type="match status" value="1"/>
</dbReference>
<evidence type="ECO:0000256" key="2">
    <source>
        <dbReference type="ARBA" id="ARBA00022801"/>
    </source>
</evidence>
<organism evidence="4 5">
    <name type="scientific">Leuconostoc citreum</name>
    <dbReference type="NCBI Taxonomy" id="33964"/>
    <lineage>
        <taxon>Bacteria</taxon>
        <taxon>Bacillati</taxon>
        <taxon>Bacillota</taxon>
        <taxon>Bacilli</taxon>
        <taxon>Lactobacillales</taxon>
        <taxon>Lactobacillaceae</taxon>
        <taxon>Leuconostoc</taxon>
    </lineage>
</organism>
<reference evidence="4 5" key="1">
    <citation type="submission" date="2019-04" db="EMBL/GenBank/DDBJ databases">
        <title>A pseudo-fructophilic Leuconostoc citreum strain F192-5 isolated from peel of satsuma mandarin: the first report for isolation and characterization of strain-dependent fructophilic-like characteristics.</title>
        <authorList>
            <person name="Maeno S."/>
            <person name="Tanizawa Y."/>
            <person name="Kajikawa A."/>
            <person name="Kanesaki Y."/>
            <person name="Kubota E."/>
            <person name="Arita M."/>
            <person name="Leon D."/>
            <person name="Endo A."/>
        </authorList>
    </citation>
    <scope>NUCLEOTIDE SEQUENCE [LARGE SCALE GENOMIC DNA]</scope>
    <source>
        <strain evidence="4 5">F192-5</strain>
    </source>
</reference>
<evidence type="ECO:0000313" key="5">
    <source>
        <dbReference type="Proteomes" id="UP000323274"/>
    </source>
</evidence>
<sequence>MDVTNSGKEVHIVNVHDKKMPYQDSYVAKIRTYVGHDFELVMPTTDVVIENSQGELLMIYNRDFDGWAFPGGYVEPEMAWQENAAREVLEEAGIHAKPEQLNLIGAISGKNFVAHYPNGDVAKLYTNIFHLTHWETEEAAIDDTEIDAKQWMSLKTIEHKHLTFSGQAVYRLYRQYQATKQVQMLTLDSDLQRFLDAQNGQIVGVSDYEAARDELAHGLKQTHWMWFVFPQLRGLGNSERAIFYGLDGVKEAHEYLAHPQLNERLAALIKVTLALPKSDPVALFGQVDAQKFQASLTLFNYISPDASLFQSALDKYFNGQQHVATLELLTK</sequence>
<dbReference type="OMA" id="MIYNRDF"/>
<comment type="cofactor">
    <cofactor evidence="1">
        <name>Mg(2+)</name>
        <dbReference type="ChEBI" id="CHEBI:18420"/>
    </cofactor>
</comment>
<gene>
    <name evidence="4" type="ORF">LCIT_16790</name>
</gene>
<dbReference type="PANTHER" id="PTHR43046:SF2">
    <property type="entry name" value="8-OXO-DGTP DIPHOSPHATASE-RELATED"/>
    <property type="match status" value="1"/>
</dbReference>
<evidence type="ECO:0000259" key="3">
    <source>
        <dbReference type="PROSITE" id="PS51462"/>
    </source>
</evidence>
<comment type="caution">
    <text evidence="4">The sequence shown here is derived from an EMBL/GenBank/DDBJ whole genome shotgun (WGS) entry which is preliminary data.</text>
</comment>
<evidence type="ECO:0000256" key="1">
    <source>
        <dbReference type="ARBA" id="ARBA00001946"/>
    </source>
</evidence>
<dbReference type="Pfam" id="PF08837">
    <property type="entry name" value="DUF1810"/>
    <property type="match status" value="1"/>
</dbReference>
<accession>A0A5A5U0G3</accession>
<dbReference type="Proteomes" id="UP000323274">
    <property type="component" value="Unassembled WGS sequence"/>
</dbReference>
<dbReference type="InterPro" id="IPR015797">
    <property type="entry name" value="NUDIX_hydrolase-like_dom_sf"/>
</dbReference>